<evidence type="ECO:0000256" key="6">
    <source>
        <dbReference type="RuleBase" id="RU004468"/>
    </source>
</evidence>
<dbReference type="GO" id="GO:0016052">
    <property type="term" value="P:carbohydrate catabolic process"/>
    <property type="evidence" value="ECO:0007669"/>
    <property type="project" value="TreeGrafter"/>
</dbReference>
<evidence type="ECO:0000256" key="4">
    <source>
        <dbReference type="PROSITE-ProRule" id="PRU10055"/>
    </source>
</evidence>
<accession>A0A2T3FXY7</accession>
<dbReference type="RefSeq" id="WP_107030134.1">
    <property type="nucleotide sequence ID" value="NZ_JAQDCP010000009.1"/>
</dbReference>
<evidence type="ECO:0000256" key="3">
    <source>
        <dbReference type="ARBA" id="ARBA00023295"/>
    </source>
</evidence>
<dbReference type="PANTHER" id="PTHR10353">
    <property type="entry name" value="GLYCOSYL HYDROLASE"/>
    <property type="match status" value="1"/>
</dbReference>
<dbReference type="PANTHER" id="PTHR10353:SF296">
    <property type="entry name" value="6-PHOSPHO-BETA-GLUCOSIDASE"/>
    <property type="match status" value="1"/>
</dbReference>
<keyword evidence="2 6" id="KW-0378">Hydrolase</keyword>
<dbReference type="Gene3D" id="3.20.20.80">
    <property type="entry name" value="Glycosidases"/>
    <property type="match status" value="1"/>
</dbReference>
<dbReference type="InterPro" id="IPR018120">
    <property type="entry name" value="Glyco_hydro_1_AS"/>
</dbReference>
<name>A0A2T3FXY7_9FIRM</name>
<dbReference type="EMBL" id="PYLQ01000013">
    <property type="protein sequence ID" value="PST40126.1"/>
    <property type="molecule type" value="Genomic_DNA"/>
</dbReference>
<keyword evidence="3 6" id="KW-0326">Glycosidase</keyword>
<evidence type="ECO:0000313" key="8">
    <source>
        <dbReference type="Proteomes" id="UP000240974"/>
    </source>
</evidence>
<dbReference type="GO" id="GO:0005829">
    <property type="term" value="C:cytosol"/>
    <property type="evidence" value="ECO:0007669"/>
    <property type="project" value="TreeGrafter"/>
</dbReference>
<dbReference type="Pfam" id="PF00232">
    <property type="entry name" value="Glyco_hydro_1"/>
    <property type="match status" value="1"/>
</dbReference>
<dbReference type="InterPro" id="IPR017853">
    <property type="entry name" value="GH"/>
</dbReference>
<dbReference type="NCBIfam" id="NF007154">
    <property type="entry name" value="PRK09589.1"/>
    <property type="match status" value="1"/>
</dbReference>
<comment type="caution">
    <text evidence="7">The sequence shown here is derived from an EMBL/GenBank/DDBJ whole genome shotgun (WGS) entry which is preliminary data.</text>
</comment>
<dbReference type="InterPro" id="IPR033132">
    <property type="entry name" value="GH_1_N_CS"/>
</dbReference>
<reference evidence="7 8" key="1">
    <citation type="journal article" date="2019" name="Int. J. Syst. Evol. Microbiol.">
        <title>Faecalibacillus intestinalis gen. nov., sp. nov. and Faecalibacillus faecis sp. nov., isolated from human faeces.</title>
        <authorList>
            <person name="Seo B."/>
            <person name="Jeon K."/>
            <person name="Baek I."/>
            <person name="Lee Y.M."/>
            <person name="Baek K."/>
            <person name="Ko G."/>
        </authorList>
    </citation>
    <scope>NUCLEOTIDE SEQUENCE [LARGE SCALE GENOMIC DNA]</scope>
    <source>
        <strain evidence="7 8">SNUG30099</strain>
    </source>
</reference>
<dbReference type="SUPFAM" id="SSF51445">
    <property type="entry name" value="(Trans)glycosidases"/>
    <property type="match status" value="1"/>
</dbReference>
<evidence type="ECO:0000256" key="5">
    <source>
        <dbReference type="RuleBase" id="RU003690"/>
    </source>
</evidence>
<gene>
    <name evidence="7" type="ORF">C7U54_09510</name>
</gene>
<protein>
    <submittedName>
        <fullName evidence="7">6-phospho-beta-glucosidase</fullName>
    </submittedName>
</protein>
<dbReference type="AlphaFoldDB" id="A0A2T3FXY7"/>
<organism evidence="7 8">
    <name type="scientific">Faecalibacillus intestinalis</name>
    <dbReference type="NCBI Taxonomy" id="1982626"/>
    <lineage>
        <taxon>Bacteria</taxon>
        <taxon>Bacillati</taxon>
        <taxon>Bacillota</taxon>
        <taxon>Erysipelotrichia</taxon>
        <taxon>Erysipelotrichales</taxon>
        <taxon>Coprobacillaceae</taxon>
        <taxon>Faecalibacillus</taxon>
    </lineage>
</organism>
<dbReference type="Proteomes" id="UP000240974">
    <property type="component" value="Unassembled WGS sequence"/>
</dbReference>
<evidence type="ECO:0000313" key="7">
    <source>
        <dbReference type="EMBL" id="PST40126.1"/>
    </source>
</evidence>
<dbReference type="PRINTS" id="PR00131">
    <property type="entry name" value="GLHYDRLASE1"/>
</dbReference>
<dbReference type="FunFam" id="3.20.20.80:FF:000004">
    <property type="entry name" value="Beta-glucosidase 6-phospho-beta-glucosidase"/>
    <property type="match status" value="1"/>
</dbReference>
<dbReference type="PROSITE" id="PS00653">
    <property type="entry name" value="GLYCOSYL_HYDROL_F1_2"/>
    <property type="match status" value="1"/>
</dbReference>
<keyword evidence="8" id="KW-1185">Reference proteome</keyword>
<dbReference type="GO" id="GO:0008422">
    <property type="term" value="F:beta-glucosidase activity"/>
    <property type="evidence" value="ECO:0007669"/>
    <property type="project" value="TreeGrafter"/>
</dbReference>
<evidence type="ECO:0000256" key="2">
    <source>
        <dbReference type="ARBA" id="ARBA00022801"/>
    </source>
</evidence>
<dbReference type="InterPro" id="IPR001360">
    <property type="entry name" value="Glyco_hydro_1"/>
</dbReference>
<feature type="active site" description="Nucleophile" evidence="4">
    <location>
        <position position="364"/>
    </location>
</feature>
<sequence>MKISDQFLWGGATAANQYEGGYLADGKGLSIADVEMGGNIDHPREIHESVHPHTYYPSHEGTGFYDHYKEDIALFAEMGFRCFRMSINWTRIFPLGDEEKPNEAGLKFYDQVFDELLKYHIEPVVTISHYETPLHLVQKYGSWRNRKMIDFFMNYCQTIFKRYKDKVKYWMTFNEINETMNKKNPYHQAGILFQEGEDKASTVLQASHHMFVASAKAVILGHQINPNFKIGCMVQYPESYPATCQPIDQIAKREYMLFTHYYLDVMCRGFYTNTCLAKQEQLGGKLIIDEGDEEILRKGTVDFIGFSYYFSSIVSYQRDGSINAKGRNPYLELTDWRWHIDPLGLRVALNELYDRYQIPLFVVENGLGAVDQLNEDGTVDDQYRIDFLGKHIEALKQAIKIDHVDVIGYTTWGCIDLVSAGTGEMKKRYGFIYVDKDDQGNGSLKRYRKKSFYWYKKVIETNGQTKFE</sequence>
<comment type="similarity">
    <text evidence="1 5">Belongs to the glycosyl hydrolase 1 family.</text>
</comment>
<dbReference type="PROSITE" id="PS00572">
    <property type="entry name" value="GLYCOSYL_HYDROL_F1_1"/>
    <property type="match status" value="1"/>
</dbReference>
<proteinExistence type="inferred from homology"/>
<evidence type="ECO:0000256" key="1">
    <source>
        <dbReference type="ARBA" id="ARBA00010838"/>
    </source>
</evidence>